<dbReference type="Proteomes" id="UP001144204">
    <property type="component" value="Unassembled WGS sequence"/>
</dbReference>
<gene>
    <name evidence="2" type="ORF">WR164_10970</name>
</gene>
<reference evidence="2" key="2">
    <citation type="journal article" date="2023" name="PLoS ONE">
        <title>Philodulcilactobacillus myokoensis gen. nov., sp. nov., a fructophilic, acidophilic, and agar-phobic lactic acid bacterium isolated from fermented vegetable extracts.</title>
        <authorList>
            <person name="Kouya T."/>
            <person name="Ishiyama Y."/>
            <person name="Ohashi S."/>
            <person name="Kumakubo R."/>
            <person name="Yamazaki T."/>
            <person name="Otaki T."/>
        </authorList>
    </citation>
    <scope>NUCLEOTIDE SEQUENCE</scope>
    <source>
        <strain evidence="2">WR16-4</strain>
    </source>
</reference>
<dbReference type="RefSeq" id="WP_286136578.1">
    <property type="nucleotide sequence ID" value="NZ_BRPL01000002.1"/>
</dbReference>
<evidence type="ECO:0000259" key="1">
    <source>
        <dbReference type="PROSITE" id="PS51186"/>
    </source>
</evidence>
<dbReference type="EMBL" id="BRPL01000002">
    <property type="protein sequence ID" value="GLB47118.1"/>
    <property type="molecule type" value="Genomic_DNA"/>
</dbReference>
<dbReference type="SUPFAM" id="SSF55729">
    <property type="entry name" value="Acyl-CoA N-acyltransferases (Nat)"/>
    <property type="match status" value="1"/>
</dbReference>
<dbReference type="PANTHER" id="PTHR43415">
    <property type="entry name" value="SPERMIDINE N(1)-ACETYLTRANSFERASE"/>
    <property type="match status" value="1"/>
</dbReference>
<sequence>MEAEIKVAQPDDAESLLNLMKKLVRESDTFSVDPEIAQLSVKQEARQLIMINQTRGNIIIVAEYQHDLIGVVTVQRLSDSDDGELGVAVRKPFWNFGLGKALVREAIRWGRIQSNLHSLLLIVEKRNHAAVHIYRECGFKDHMKHRIIQSEGNYQSTIEMKIKVK</sequence>
<dbReference type="InterPro" id="IPR000182">
    <property type="entry name" value="GNAT_dom"/>
</dbReference>
<keyword evidence="3" id="KW-1185">Reference proteome</keyword>
<dbReference type="PANTHER" id="PTHR43415:SF3">
    <property type="entry name" value="GNAT-FAMILY ACETYLTRANSFERASE"/>
    <property type="match status" value="1"/>
</dbReference>
<protein>
    <recommendedName>
        <fullName evidence="1">N-acetyltransferase domain-containing protein</fullName>
    </recommendedName>
</protein>
<proteinExistence type="predicted"/>
<organism evidence="2 3">
    <name type="scientific">Philodulcilactobacillus myokoensis</name>
    <dbReference type="NCBI Taxonomy" id="2929573"/>
    <lineage>
        <taxon>Bacteria</taxon>
        <taxon>Bacillati</taxon>
        <taxon>Bacillota</taxon>
        <taxon>Bacilli</taxon>
        <taxon>Lactobacillales</taxon>
        <taxon>Lactobacillaceae</taxon>
        <taxon>Philodulcilactobacillus</taxon>
    </lineage>
</organism>
<dbReference type="Gene3D" id="3.40.630.30">
    <property type="match status" value="1"/>
</dbReference>
<dbReference type="AlphaFoldDB" id="A0A9W6B1V4"/>
<dbReference type="Pfam" id="PF00583">
    <property type="entry name" value="Acetyltransf_1"/>
    <property type="match status" value="1"/>
</dbReference>
<evidence type="ECO:0000313" key="2">
    <source>
        <dbReference type="EMBL" id="GLB47118.1"/>
    </source>
</evidence>
<evidence type="ECO:0000313" key="3">
    <source>
        <dbReference type="Proteomes" id="UP001144204"/>
    </source>
</evidence>
<dbReference type="CDD" id="cd04301">
    <property type="entry name" value="NAT_SF"/>
    <property type="match status" value="1"/>
</dbReference>
<reference evidence="2" key="1">
    <citation type="submission" date="2022-07" db="EMBL/GenBank/DDBJ databases">
        <authorList>
            <person name="Kouya T."/>
            <person name="Ishiyama Y."/>
        </authorList>
    </citation>
    <scope>NUCLEOTIDE SEQUENCE</scope>
    <source>
        <strain evidence="2">WR16-4</strain>
    </source>
</reference>
<accession>A0A9W6B1V4</accession>
<dbReference type="PROSITE" id="PS51186">
    <property type="entry name" value="GNAT"/>
    <property type="match status" value="1"/>
</dbReference>
<comment type="caution">
    <text evidence="2">The sequence shown here is derived from an EMBL/GenBank/DDBJ whole genome shotgun (WGS) entry which is preliminary data.</text>
</comment>
<feature type="domain" description="N-acetyltransferase" evidence="1">
    <location>
        <begin position="3"/>
        <end position="165"/>
    </location>
</feature>
<dbReference type="GO" id="GO:0016747">
    <property type="term" value="F:acyltransferase activity, transferring groups other than amino-acyl groups"/>
    <property type="evidence" value="ECO:0007669"/>
    <property type="project" value="InterPro"/>
</dbReference>
<dbReference type="InterPro" id="IPR016181">
    <property type="entry name" value="Acyl_CoA_acyltransferase"/>
</dbReference>
<name>A0A9W6B1V4_9LACO</name>